<sequence>MKICSKHRDYEVPLIYTYAWNYYEYWCPYCDKHEGMLGAGEDVEDTKELKEKKKIYEKATAEYRGARGTLICASTKWKGKWIKPSELPKEEIERLHKLCKTWKLNVKIEVLK</sequence>
<dbReference type="EMBL" id="LAZR01023636">
    <property type="protein sequence ID" value="KKL77834.1"/>
    <property type="molecule type" value="Genomic_DNA"/>
</dbReference>
<evidence type="ECO:0000313" key="1">
    <source>
        <dbReference type="EMBL" id="KKL77834.1"/>
    </source>
</evidence>
<dbReference type="AlphaFoldDB" id="A0A0F9EUY2"/>
<proteinExistence type="predicted"/>
<reference evidence="1" key="1">
    <citation type="journal article" date="2015" name="Nature">
        <title>Complex archaea that bridge the gap between prokaryotes and eukaryotes.</title>
        <authorList>
            <person name="Spang A."/>
            <person name="Saw J.H."/>
            <person name="Jorgensen S.L."/>
            <person name="Zaremba-Niedzwiedzka K."/>
            <person name="Martijn J."/>
            <person name="Lind A.E."/>
            <person name="van Eijk R."/>
            <person name="Schleper C."/>
            <person name="Guy L."/>
            <person name="Ettema T.J."/>
        </authorList>
    </citation>
    <scope>NUCLEOTIDE SEQUENCE</scope>
</reference>
<gene>
    <name evidence="1" type="ORF">LCGC14_2030960</name>
</gene>
<comment type="caution">
    <text evidence="1">The sequence shown here is derived from an EMBL/GenBank/DDBJ whole genome shotgun (WGS) entry which is preliminary data.</text>
</comment>
<name>A0A0F9EUY2_9ZZZZ</name>
<organism evidence="1">
    <name type="scientific">marine sediment metagenome</name>
    <dbReference type="NCBI Taxonomy" id="412755"/>
    <lineage>
        <taxon>unclassified sequences</taxon>
        <taxon>metagenomes</taxon>
        <taxon>ecological metagenomes</taxon>
    </lineage>
</organism>
<accession>A0A0F9EUY2</accession>
<protein>
    <submittedName>
        <fullName evidence="1">Uncharacterized protein</fullName>
    </submittedName>
</protein>